<protein>
    <submittedName>
        <fullName evidence="1">Type VI secretion system baseplate subunit TssK</fullName>
    </submittedName>
</protein>
<sequence>MLGRSPMKNAHKVLWMEGMFLRPHHFQQADEYVDARLRQWGALQRAYNWGFSSLKFDESQLALGKISLLAASGIMPDGTTFEFTETDEAPPTLAISPSLRSQIITLAIPAYLTGRESVSFDDAPDSLARYQAFEKEVNDVNALALGSTTLHCGRLRLRLLPENELNGEWIAMGVLRVLEKNQDGVVILDTGYIPPLLNCWANSLLQRMANDLYGLLLQRCQQLSRHLQCNGSSARDLLRQALLNRFRAQLQHIMHLPQQAPETLFLIWISYALEMSSFQVPYTLEGELPRYNHRDIGGCFTHLLTLLQRNLSIVLEEHVVSLPLTKRLPGLSVASLPEQMNLSDYHFILIVKSEMEHNAFMAHFPAQIKIAPADRIRDLVRLQLPGIALHHLVQIPRQLPYQNGYCYFKLALNGEVEQSLRKSGVFAFYVAGEFPDLKMAFWALKRLSDDEEMNR</sequence>
<comment type="caution">
    <text evidence="1">The sequence shown here is derived from an EMBL/GenBank/DDBJ whole genome shotgun (WGS) entry which is preliminary data.</text>
</comment>
<accession>A0A329VAV0</accession>
<dbReference type="NCBIfam" id="TIGR03353">
    <property type="entry name" value="VI_chp_4"/>
    <property type="match status" value="1"/>
</dbReference>
<evidence type="ECO:0000313" key="1">
    <source>
        <dbReference type="EMBL" id="RAW83243.1"/>
    </source>
</evidence>
<gene>
    <name evidence="1" type="ORF">CKY01_21410</name>
</gene>
<dbReference type="Pfam" id="PF05936">
    <property type="entry name" value="T6SS_VasE"/>
    <property type="match status" value="1"/>
</dbReference>
<evidence type="ECO:0000313" key="2">
    <source>
        <dbReference type="Proteomes" id="UP000250870"/>
    </source>
</evidence>
<name>A0A329VAV0_9GAMM</name>
<reference evidence="1 2" key="1">
    <citation type="journal article" date="2018" name="Int. J. Syst. Evol. Microbiol.">
        <title>Whole-genome-based revisit of Photorhabdus phylogeny: proposal for the elevation of most Photorhabdus subspecies to the species level and description of one novel species Photorhabdus bodei sp. nov., and one novel subspecies Photorhabdus laumondii subsp. clarkei subsp. nov.</title>
        <authorList>
            <person name="Machado R.A.R."/>
            <person name="Wuthrich D."/>
            <person name="Kuhnert P."/>
            <person name="Arce C.C.M."/>
            <person name="Thonen L."/>
            <person name="Ruiz C."/>
            <person name="Zhang X."/>
            <person name="Robert C.A.M."/>
            <person name="Karimi J."/>
            <person name="Kamali S."/>
            <person name="Ma J."/>
            <person name="Bruggmann R."/>
            <person name="Erb M."/>
        </authorList>
    </citation>
    <scope>NUCLEOTIDE SEQUENCE [LARGE SCALE GENOMIC DNA]</scope>
    <source>
        <strain evidence="1 2">BOJ-47</strain>
    </source>
</reference>
<proteinExistence type="predicted"/>
<dbReference type="InterPro" id="IPR010263">
    <property type="entry name" value="T6SS_TssK"/>
</dbReference>
<dbReference type="PANTHER" id="PTHR35566:SF1">
    <property type="entry name" value="TYPE VI SECRETION SYSTEM BASEPLATE COMPONENT TSSK1"/>
    <property type="match status" value="1"/>
</dbReference>
<dbReference type="Proteomes" id="UP000250870">
    <property type="component" value="Unassembled WGS sequence"/>
</dbReference>
<organism evidence="1 2">
    <name type="scientific">Photorhabdus laumondii subsp. clarkei</name>
    <dbReference type="NCBI Taxonomy" id="2029685"/>
    <lineage>
        <taxon>Bacteria</taxon>
        <taxon>Pseudomonadati</taxon>
        <taxon>Pseudomonadota</taxon>
        <taxon>Gammaproteobacteria</taxon>
        <taxon>Enterobacterales</taxon>
        <taxon>Morganellaceae</taxon>
        <taxon>Photorhabdus</taxon>
    </lineage>
</organism>
<dbReference type="PANTHER" id="PTHR35566">
    <property type="entry name" value="BLR3599 PROTEIN"/>
    <property type="match status" value="1"/>
</dbReference>
<dbReference type="EMBL" id="NSCI01000050">
    <property type="protein sequence ID" value="RAW83243.1"/>
    <property type="molecule type" value="Genomic_DNA"/>
</dbReference>
<dbReference type="AlphaFoldDB" id="A0A329VAV0"/>